<keyword evidence="7" id="KW-1185">Reference proteome</keyword>
<dbReference type="Gene3D" id="2.60.40.1760">
    <property type="entry name" value="glycosyl hydrolase (family 31)"/>
    <property type="match status" value="1"/>
</dbReference>
<evidence type="ECO:0000256" key="3">
    <source>
        <dbReference type="SAM" id="Phobius"/>
    </source>
</evidence>
<evidence type="ECO:0000313" key="6">
    <source>
        <dbReference type="EMBL" id="KAG7300151.1"/>
    </source>
</evidence>
<dbReference type="InterPro" id="IPR048395">
    <property type="entry name" value="Glyco_hydro_31_C"/>
</dbReference>
<comment type="similarity">
    <text evidence="1 2">Belongs to the glycosyl hydrolase 31 family.</text>
</comment>
<dbReference type="Proteomes" id="UP000823941">
    <property type="component" value="Chromosome 21"/>
</dbReference>
<proteinExistence type="inferred from homology"/>
<dbReference type="CDD" id="cd00111">
    <property type="entry name" value="Trefoil"/>
    <property type="match status" value="1"/>
</dbReference>
<feature type="transmembrane region" description="Helical" evidence="3">
    <location>
        <begin position="38"/>
        <end position="57"/>
    </location>
</feature>
<gene>
    <name evidence="6" type="ORF">JYU34_015700</name>
</gene>
<dbReference type="Pfam" id="PF01055">
    <property type="entry name" value="Glyco_hydro_31_2nd"/>
    <property type="match status" value="1"/>
</dbReference>
<evidence type="ECO:0000256" key="1">
    <source>
        <dbReference type="ARBA" id="ARBA00007806"/>
    </source>
</evidence>
<evidence type="ECO:0000313" key="7">
    <source>
        <dbReference type="Proteomes" id="UP000823941"/>
    </source>
</evidence>
<dbReference type="InterPro" id="IPR017853">
    <property type="entry name" value="GH"/>
</dbReference>
<name>A0ABQ7Q4P0_PLUXY</name>
<dbReference type="EMBL" id="JAHIBW010000021">
    <property type="protein sequence ID" value="KAG7300151.1"/>
    <property type="molecule type" value="Genomic_DNA"/>
</dbReference>
<keyword evidence="3" id="KW-0812">Transmembrane</keyword>
<keyword evidence="3" id="KW-0472">Membrane</keyword>
<sequence>MLRYADGSEKNRLEDISLDEDKKVGLRHRILLNRPAKVILALALTSVLSPILLYHYVLSSTRESRPSDSYSVGSCLIPRTSRLPCGKGDVTPDQCHPQCCYDYANHVCFHRLPSRFSYILNYDWSDNLNLQPRIPTEPFANQPSYTDIRLSIDEVSPSHMTMAFYNAKDRNTTGNRLNETLYSYKVSSPELNIVVQAPQGIIFNTHYGPLIASDNIWEVSFKLTDEVMFGLGEIPLEKGTVKVLYNNKEDGSSIPLIYAKLNGSYHGLLFDMETATEVQVREDNQVVVRSVTRSGLKFHLFVGPEPRLVLQDVLAVIGRPQSQPYWMLGAHVCSSDPTQTMEDALESLKTFVSSAQTAKVPYDSHCGTTPIVFNKDGSNTAVETGITTLKNQNKRYLPHVSPFIRYHVCENSTENENSTTTEGYSTDTDIECETNDEVDIYANSLLQDNSTNPYIGKFGDLHVVYPDYEAENSTELLKTFWSTIGTYDGVILENSWPQDDSYVEEMINETYKMLPYFTKDFEKAFNHTPQWNAIRPGGALHMYSHNMYSNHFLSTVQELGTTPVFTSSQWMNGNATVNRQSIPTSWASLHRELKAVALNGISGIRYTNSPICGDTDNYNPELQSMLCVKWYQAATYLPLIKIHSHGLARDPLAFTGSYRKYVLEALNRRQSLLPYFYTVLQGGPLLRPMFYQFPKEAELESLSSQYSVGDSLLIVPNLLPKQASVLVWVPPGTWYEMWGGLRVTAAEVETITMTTTDEDFLVFVRGGSIIFMQKDTQLTSEDTRKRSSYELLIALECSNTTVSNSTKTEQLNCSATGDLFVTSHLTIHATADEESVTFTHTGYGFDSLCGSAAVTVNYIPKITLYGPKNRDVYRDVNLCLLQTPVGGDNSFTVTLVD</sequence>
<evidence type="ECO:0000256" key="2">
    <source>
        <dbReference type="RuleBase" id="RU361185"/>
    </source>
</evidence>
<dbReference type="Gene3D" id="2.60.40.1180">
    <property type="entry name" value="Golgi alpha-mannosidase II"/>
    <property type="match status" value="1"/>
</dbReference>
<organism evidence="6 7">
    <name type="scientific">Plutella xylostella</name>
    <name type="common">Diamondback moth</name>
    <name type="synonym">Plutella maculipennis</name>
    <dbReference type="NCBI Taxonomy" id="51655"/>
    <lineage>
        <taxon>Eukaryota</taxon>
        <taxon>Metazoa</taxon>
        <taxon>Ecdysozoa</taxon>
        <taxon>Arthropoda</taxon>
        <taxon>Hexapoda</taxon>
        <taxon>Insecta</taxon>
        <taxon>Pterygota</taxon>
        <taxon>Neoptera</taxon>
        <taxon>Endopterygota</taxon>
        <taxon>Lepidoptera</taxon>
        <taxon>Glossata</taxon>
        <taxon>Ditrysia</taxon>
        <taxon>Yponomeutoidea</taxon>
        <taxon>Plutellidae</taxon>
        <taxon>Plutella</taxon>
    </lineage>
</organism>
<accession>A0ABQ7Q4P0</accession>
<dbReference type="InterPro" id="IPR000519">
    <property type="entry name" value="P_trefoil_dom"/>
</dbReference>
<dbReference type="Pfam" id="PF21365">
    <property type="entry name" value="Glyco_hydro_31_3rd"/>
    <property type="match status" value="1"/>
</dbReference>
<dbReference type="InterPro" id="IPR000322">
    <property type="entry name" value="Glyco_hydro_31_TIM"/>
</dbReference>
<feature type="domain" description="Glycosyl hydrolase family 31 C-terminal" evidence="5">
    <location>
        <begin position="682"/>
        <end position="770"/>
    </location>
</feature>
<dbReference type="PANTHER" id="PTHR22762:SF167">
    <property type="entry name" value="LYSOSOMAL ALPHA-GLUCOSIDASE-LIKE PROTEIN"/>
    <property type="match status" value="1"/>
</dbReference>
<reference evidence="6 7" key="1">
    <citation type="submission" date="2021-06" db="EMBL/GenBank/DDBJ databases">
        <title>A haploid diamondback moth (Plutella xylostella L.) genome assembly resolves 31 chromosomes and identifies a diamide resistance mutation.</title>
        <authorList>
            <person name="Ward C.M."/>
            <person name="Perry K.D."/>
            <person name="Baker G."/>
            <person name="Powis K."/>
            <person name="Heckel D.G."/>
            <person name="Baxter S.W."/>
        </authorList>
    </citation>
    <scope>NUCLEOTIDE SEQUENCE [LARGE SCALE GENOMIC DNA]</scope>
    <source>
        <strain evidence="6 7">LV</strain>
        <tissue evidence="6">Single pupa</tissue>
    </source>
</reference>
<dbReference type="PANTHER" id="PTHR22762">
    <property type="entry name" value="ALPHA-GLUCOSIDASE"/>
    <property type="match status" value="1"/>
</dbReference>
<protein>
    <submittedName>
        <fullName evidence="6">Uncharacterized protein</fullName>
    </submittedName>
</protein>
<evidence type="ECO:0000259" key="5">
    <source>
        <dbReference type="Pfam" id="PF21365"/>
    </source>
</evidence>
<evidence type="ECO:0000259" key="4">
    <source>
        <dbReference type="Pfam" id="PF01055"/>
    </source>
</evidence>
<comment type="caution">
    <text evidence="6">The sequence shown here is derived from an EMBL/GenBank/DDBJ whole genome shotgun (WGS) entry which is preliminary data.</text>
</comment>
<feature type="domain" description="Glycoside hydrolase family 31 TIM barrel" evidence="4">
    <location>
        <begin position="321"/>
        <end position="678"/>
    </location>
</feature>
<keyword evidence="2" id="KW-0378">Hydrolase</keyword>
<keyword evidence="3" id="KW-1133">Transmembrane helix</keyword>
<dbReference type="SUPFAM" id="SSF51445">
    <property type="entry name" value="(Trans)glycosidases"/>
    <property type="match status" value="1"/>
</dbReference>
<dbReference type="SUPFAM" id="SSF51011">
    <property type="entry name" value="Glycosyl hydrolase domain"/>
    <property type="match status" value="1"/>
</dbReference>
<keyword evidence="2" id="KW-0326">Glycosidase</keyword>
<dbReference type="Gene3D" id="3.20.20.80">
    <property type="entry name" value="Glycosidases"/>
    <property type="match status" value="1"/>
</dbReference>
<dbReference type="InterPro" id="IPR013780">
    <property type="entry name" value="Glyco_hydro_b"/>
</dbReference>